<name>A0ABR3GBP7_9PEZI</name>
<evidence type="ECO:0000313" key="2">
    <source>
        <dbReference type="EMBL" id="KAL0633360.1"/>
    </source>
</evidence>
<organism evidence="2 3">
    <name type="scientific">Discina gigas</name>
    <dbReference type="NCBI Taxonomy" id="1032678"/>
    <lineage>
        <taxon>Eukaryota</taxon>
        <taxon>Fungi</taxon>
        <taxon>Dikarya</taxon>
        <taxon>Ascomycota</taxon>
        <taxon>Pezizomycotina</taxon>
        <taxon>Pezizomycetes</taxon>
        <taxon>Pezizales</taxon>
        <taxon>Discinaceae</taxon>
        <taxon>Discina</taxon>
    </lineage>
</organism>
<feature type="region of interest" description="Disordered" evidence="1">
    <location>
        <begin position="172"/>
        <end position="240"/>
    </location>
</feature>
<reference evidence="2 3" key="1">
    <citation type="submission" date="2024-02" db="EMBL/GenBank/DDBJ databases">
        <title>Discinaceae phylogenomics.</title>
        <authorList>
            <person name="Dirks A.C."/>
            <person name="James T.Y."/>
        </authorList>
    </citation>
    <scope>NUCLEOTIDE SEQUENCE [LARGE SCALE GENOMIC DNA]</scope>
    <source>
        <strain evidence="2 3">ACD0624</strain>
    </source>
</reference>
<gene>
    <name evidence="2" type="ORF">Q9L58_007733</name>
</gene>
<proteinExistence type="predicted"/>
<sequence>MPTLRRYCRVSKYTVLECRVYLDNPVDLNSWLLSPRYNILPRIFAAIKPLVLPKLQEEAERAKTRGKKVAAVKDVVVEGLPLWSTPRSREEKPNRGVLLADDFEVSLFLTNSGTRHTVMTKQKTLRIAPPRLLSNSSRLTGGHDSARVEIREESHDSPGIDLDDIPAALTPVFVVPDTKDGTRGGSRGKNTRGKSKKRKSPAPAAQDGGCGDSGSEDSDPYAPPLKRQKTPVITIPDGDADSFFDHDLGAEHDDKKKLGLETAYEGFNIYSSILCIVVKRHGTIGRRVGTTTAAAAVARGKVMEEWISMSQAIKDGDAE</sequence>
<keyword evidence="3" id="KW-1185">Reference proteome</keyword>
<dbReference type="Proteomes" id="UP001447188">
    <property type="component" value="Unassembled WGS sequence"/>
</dbReference>
<dbReference type="PANTHER" id="PTHR40635">
    <property type="match status" value="1"/>
</dbReference>
<protein>
    <submittedName>
        <fullName evidence="2">Uncharacterized protein</fullName>
    </submittedName>
</protein>
<accession>A0ABR3GBP7</accession>
<evidence type="ECO:0000256" key="1">
    <source>
        <dbReference type="SAM" id="MobiDB-lite"/>
    </source>
</evidence>
<dbReference type="PANTHER" id="PTHR40635:SF1">
    <property type="match status" value="1"/>
</dbReference>
<dbReference type="EMBL" id="JBBBZM010000128">
    <property type="protein sequence ID" value="KAL0633360.1"/>
    <property type="molecule type" value="Genomic_DNA"/>
</dbReference>
<feature type="compositionally biased region" description="Basic residues" evidence="1">
    <location>
        <begin position="189"/>
        <end position="200"/>
    </location>
</feature>
<comment type="caution">
    <text evidence="2">The sequence shown here is derived from an EMBL/GenBank/DDBJ whole genome shotgun (WGS) entry which is preliminary data.</text>
</comment>
<evidence type="ECO:0000313" key="3">
    <source>
        <dbReference type="Proteomes" id="UP001447188"/>
    </source>
</evidence>